<dbReference type="InterPro" id="IPR018392">
    <property type="entry name" value="LysM"/>
</dbReference>
<dbReference type="PROSITE" id="PS51782">
    <property type="entry name" value="LYSM"/>
    <property type="match status" value="1"/>
</dbReference>
<dbReference type="AlphaFoldDB" id="A0A916XVB4"/>
<dbReference type="PANTHER" id="PTHR34700">
    <property type="entry name" value="POTASSIUM BINDING PROTEIN KBP"/>
    <property type="match status" value="1"/>
</dbReference>
<dbReference type="Pfam" id="PF01476">
    <property type="entry name" value="LysM"/>
    <property type="match status" value="1"/>
</dbReference>
<dbReference type="Proteomes" id="UP000613160">
    <property type="component" value="Unassembled WGS sequence"/>
</dbReference>
<feature type="compositionally biased region" description="Pro residues" evidence="1">
    <location>
        <begin position="505"/>
        <end position="515"/>
    </location>
</feature>
<feature type="compositionally biased region" description="Low complexity" evidence="1">
    <location>
        <begin position="464"/>
        <end position="504"/>
    </location>
</feature>
<feature type="compositionally biased region" description="Low complexity" evidence="1">
    <location>
        <begin position="52"/>
        <end position="106"/>
    </location>
</feature>
<feature type="compositionally biased region" description="Pro residues" evidence="1">
    <location>
        <begin position="107"/>
        <end position="119"/>
    </location>
</feature>
<organism evidence="3 4">
    <name type="scientific">Aureimonas glaciei</name>
    <dbReference type="NCBI Taxonomy" id="1776957"/>
    <lineage>
        <taxon>Bacteria</taxon>
        <taxon>Pseudomonadati</taxon>
        <taxon>Pseudomonadota</taxon>
        <taxon>Alphaproteobacteria</taxon>
        <taxon>Hyphomicrobiales</taxon>
        <taxon>Aurantimonadaceae</taxon>
        <taxon>Aureimonas</taxon>
    </lineage>
</organism>
<dbReference type="RefSeq" id="WP_188850089.1">
    <property type="nucleotide sequence ID" value="NZ_BMJJ01000003.1"/>
</dbReference>
<feature type="compositionally biased region" description="Low complexity" evidence="1">
    <location>
        <begin position="545"/>
        <end position="563"/>
    </location>
</feature>
<dbReference type="SMART" id="SM00257">
    <property type="entry name" value="LysM"/>
    <property type="match status" value="1"/>
</dbReference>
<dbReference type="InterPro" id="IPR052196">
    <property type="entry name" value="Bact_Kbp"/>
</dbReference>
<feature type="region of interest" description="Disordered" evidence="1">
    <location>
        <begin position="305"/>
        <end position="324"/>
    </location>
</feature>
<dbReference type="EMBL" id="BMJJ01000003">
    <property type="protein sequence ID" value="GGD14314.1"/>
    <property type="molecule type" value="Genomic_DNA"/>
</dbReference>
<feature type="region of interest" description="Disordered" evidence="1">
    <location>
        <begin position="451"/>
        <end position="516"/>
    </location>
</feature>
<evidence type="ECO:0000256" key="1">
    <source>
        <dbReference type="SAM" id="MobiDB-lite"/>
    </source>
</evidence>
<keyword evidence="4" id="KW-1185">Reference proteome</keyword>
<feature type="domain" description="LysM" evidence="2">
    <location>
        <begin position="586"/>
        <end position="635"/>
    </location>
</feature>
<sequence>MKRKIIGAGLFCVLLFAAILAGYWDMLSTEKLRIVRDEASQAVGEIADVVRPGAPSVDSSAADPAPTPAPSSGSEGTPSPEGAPAATPGEAPGSDAPSTTVTSEAPSAPPAPSAAPANPPASKAEAMAAPGSAPNEATPGSVTAPSDAPASPAPTEAPAAGDAASGPAPAKTAPQEPASTVAEPVTANAPLALPTFDIVRVEPDGSTVLAGRAPAGSAILLRDGQTTVGEDKASASGDFVVALDERLAVGEHQLTLEATAPDGRVATSAETVIVSIPQKGRENELLAMVESPDQPSRLISIPAAAPAGREPAAPSAASPADSAAVAAPLLPSSAPEAQGDLTLPLTPGETSAPSQPATPLAVEAVEIDGDQIYIAGRAAGAASVRVYIDNEFLSAAPKLLADRFLVTAKAPVLPGEHLVRADALNAAGAVIARVEVPFNRPEGRAMSAISAPTAPVTASPPAPAAKAAPTDAAASAAGDGAPAEPAPAAQVATAPAGPSAVSQSPTPPPAAPVPAAPVLAEPAPADAVDPSVAVAPLASSPPAETLAAAPAATTTPAGSESPAVAATAPGEDVAVLRQPALEAVEARVIIRRGDTLWRISRDTYGRGARYTVIYLANGDQIRDPNRIYPGQVFRTPKDE</sequence>
<feature type="region of interest" description="Disordered" evidence="1">
    <location>
        <begin position="545"/>
        <end position="564"/>
    </location>
</feature>
<name>A0A916XVB4_9HYPH</name>
<feature type="region of interest" description="Disordered" evidence="1">
    <location>
        <begin position="336"/>
        <end position="356"/>
    </location>
</feature>
<dbReference type="PANTHER" id="PTHR34700:SF4">
    <property type="entry name" value="PHAGE-LIKE ELEMENT PBSX PROTEIN XKDP"/>
    <property type="match status" value="1"/>
</dbReference>
<reference evidence="3" key="1">
    <citation type="journal article" date="2014" name="Int. J. Syst. Evol. Microbiol.">
        <title>Complete genome sequence of Corynebacterium casei LMG S-19264T (=DSM 44701T), isolated from a smear-ripened cheese.</title>
        <authorList>
            <consortium name="US DOE Joint Genome Institute (JGI-PGF)"/>
            <person name="Walter F."/>
            <person name="Albersmeier A."/>
            <person name="Kalinowski J."/>
            <person name="Ruckert C."/>
        </authorList>
    </citation>
    <scope>NUCLEOTIDE SEQUENCE</scope>
    <source>
        <strain evidence="3">CGMCC 1.15493</strain>
    </source>
</reference>
<feature type="compositionally biased region" description="Low complexity" evidence="1">
    <location>
        <begin position="143"/>
        <end position="170"/>
    </location>
</feature>
<dbReference type="Gene3D" id="3.10.350.10">
    <property type="entry name" value="LysM domain"/>
    <property type="match status" value="1"/>
</dbReference>
<proteinExistence type="predicted"/>
<feature type="region of interest" description="Disordered" evidence="1">
    <location>
        <begin position="46"/>
        <end position="181"/>
    </location>
</feature>
<dbReference type="InterPro" id="IPR036779">
    <property type="entry name" value="LysM_dom_sf"/>
</dbReference>
<gene>
    <name evidence="3" type="ORF">GCM10011335_16360</name>
</gene>
<comment type="caution">
    <text evidence="3">The sequence shown here is derived from an EMBL/GenBank/DDBJ whole genome shotgun (WGS) entry which is preliminary data.</text>
</comment>
<evidence type="ECO:0000259" key="2">
    <source>
        <dbReference type="PROSITE" id="PS51782"/>
    </source>
</evidence>
<dbReference type="CDD" id="cd00118">
    <property type="entry name" value="LysM"/>
    <property type="match status" value="1"/>
</dbReference>
<evidence type="ECO:0000313" key="3">
    <source>
        <dbReference type="EMBL" id="GGD14314.1"/>
    </source>
</evidence>
<protein>
    <recommendedName>
        <fullName evidence="2">LysM domain-containing protein</fullName>
    </recommendedName>
</protein>
<evidence type="ECO:0000313" key="4">
    <source>
        <dbReference type="Proteomes" id="UP000613160"/>
    </source>
</evidence>
<accession>A0A916XVB4</accession>
<reference evidence="3" key="2">
    <citation type="submission" date="2020-09" db="EMBL/GenBank/DDBJ databases">
        <authorList>
            <person name="Sun Q."/>
            <person name="Zhou Y."/>
        </authorList>
    </citation>
    <scope>NUCLEOTIDE SEQUENCE</scope>
    <source>
        <strain evidence="3">CGMCC 1.15493</strain>
    </source>
</reference>